<feature type="domain" description="ACT" evidence="1">
    <location>
        <begin position="9"/>
        <end position="85"/>
    </location>
</feature>
<dbReference type="PANTHER" id="PTHR40099">
    <property type="entry name" value="ACETOLACTATE SYNTHASE, SMALL SUBUNIT"/>
    <property type="match status" value="1"/>
</dbReference>
<sequence>MIDAHLDTQLMIAVDDKVGTLADVTGVISGSGINLVAACAYSFDGKGQIMFVTEDNKQAQSLLEEKGYNVRDEEIILLTLNNQPGTMQKVTDKIAQQGIDLNLFYGSVDKEGEISRMVLISEDNAAVMMAIRLENIDEEEGL</sequence>
<name>A0A3B0U5R7_9ZZZZ</name>
<dbReference type="PROSITE" id="PS51671">
    <property type="entry name" value="ACT"/>
    <property type="match status" value="1"/>
</dbReference>
<proteinExistence type="predicted"/>
<dbReference type="AlphaFoldDB" id="A0A3B0U5R7"/>
<dbReference type="InterPro" id="IPR045739">
    <property type="entry name" value="ACT_dom_pair"/>
</dbReference>
<evidence type="ECO:0000259" key="1">
    <source>
        <dbReference type="PROSITE" id="PS51671"/>
    </source>
</evidence>
<reference evidence="2" key="1">
    <citation type="submission" date="2018-06" db="EMBL/GenBank/DDBJ databases">
        <authorList>
            <person name="Zhirakovskaya E."/>
        </authorList>
    </citation>
    <scope>NUCLEOTIDE SEQUENCE</scope>
</reference>
<evidence type="ECO:0000313" key="2">
    <source>
        <dbReference type="EMBL" id="VAW14746.1"/>
    </source>
</evidence>
<organism evidence="2">
    <name type="scientific">hydrothermal vent metagenome</name>
    <dbReference type="NCBI Taxonomy" id="652676"/>
    <lineage>
        <taxon>unclassified sequences</taxon>
        <taxon>metagenomes</taxon>
        <taxon>ecological metagenomes</taxon>
    </lineage>
</organism>
<gene>
    <name evidence="2" type="ORF">MNBD_BACTEROID05-615</name>
</gene>
<dbReference type="InterPro" id="IPR045865">
    <property type="entry name" value="ACT-like_dom_sf"/>
</dbReference>
<protein>
    <recommendedName>
        <fullName evidence="1">ACT domain-containing protein</fullName>
    </recommendedName>
</protein>
<accession>A0A3B0U5R7</accession>
<dbReference type="Pfam" id="PF19571">
    <property type="entry name" value="ACT_8"/>
    <property type="match status" value="1"/>
</dbReference>
<dbReference type="EMBL" id="UOEN01000236">
    <property type="protein sequence ID" value="VAW14746.1"/>
    <property type="molecule type" value="Genomic_DNA"/>
</dbReference>
<dbReference type="PANTHER" id="PTHR40099:SF1">
    <property type="entry name" value="ACETOLACTATE SYNTHASE, SMALL SUBUNIT"/>
    <property type="match status" value="1"/>
</dbReference>
<dbReference type="SUPFAM" id="SSF55021">
    <property type="entry name" value="ACT-like"/>
    <property type="match status" value="2"/>
</dbReference>
<dbReference type="InterPro" id="IPR002912">
    <property type="entry name" value="ACT_dom"/>
</dbReference>
<dbReference type="Gene3D" id="3.30.2130.10">
    <property type="entry name" value="VC0802-like"/>
    <property type="match status" value="1"/>
</dbReference>